<dbReference type="EMBL" id="UINC01113687">
    <property type="protein sequence ID" value="SVC83461.1"/>
    <property type="molecule type" value="Genomic_DNA"/>
</dbReference>
<sequence>TQCGFKAFRTESAQAILHDLLERGFAFDVELLLKIEQRNPDGIAKAPIAWIDSEAESTTTALSPYLTMLRSIASMNRKYLPADPKSEAFVSFVESLDESQWNQLVENVPDAIATRNPAHFGQFDEISPNDLNAILQDA</sequence>
<reference evidence="1" key="1">
    <citation type="submission" date="2018-05" db="EMBL/GenBank/DDBJ databases">
        <authorList>
            <person name="Lanie J.A."/>
            <person name="Ng W.-L."/>
            <person name="Kazmierczak K.M."/>
            <person name="Andrzejewski T.M."/>
            <person name="Davidsen T.M."/>
            <person name="Wayne K.J."/>
            <person name="Tettelin H."/>
            <person name="Glass J.I."/>
            <person name="Rusch D."/>
            <person name="Podicherti R."/>
            <person name="Tsui H.-C.T."/>
            <person name="Winkler M.E."/>
        </authorList>
    </citation>
    <scope>NUCLEOTIDE SEQUENCE</scope>
</reference>
<dbReference type="AlphaFoldDB" id="A0A382QGU3"/>
<proteinExistence type="predicted"/>
<gene>
    <name evidence="1" type="ORF">METZ01_LOCUS336315</name>
</gene>
<name>A0A382QGU3_9ZZZZ</name>
<feature type="non-terminal residue" evidence="1">
    <location>
        <position position="1"/>
    </location>
</feature>
<protein>
    <submittedName>
        <fullName evidence="1">Uncharacterized protein</fullName>
    </submittedName>
</protein>
<evidence type="ECO:0000313" key="1">
    <source>
        <dbReference type="EMBL" id="SVC83461.1"/>
    </source>
</evidence>
<organism evidence="1">
    <name type="scientific">marine metagenome</name>
    <dbReference type="NCBI Taxonomy" id="408172"/>
    <lineage>
        <taxon>unclassified sequences</taxon>
        <taxon>metagenomes</taxon>
        <taxon>ecological metagenomes</taxon>
    </lineage>
</organism>
<accession>A0A382QGU3</accession>